<dbReference type="SUPFAM" id="SSF50978">
    <property type="entry name" value="WD40 repeat-like"/>
    <property type="match status" value="3"/>
</dbReference>
<accession>A0A8X9ADE2</accession>
<dbReference type="SMART" id="SM00320">
    <property type="entry name" value="WD40"/>
    <property type="match status" value="10"/>
</dbReference>
<evidence type="ECO:0000259" key="3">
    <source>
        <dbReference type="Pfam" id="PF12234"/>
    </source>
</evidence>
<dbReference type="Pfam" id="PF00400">
    <property type="entry name" value="WD40"/>
    <property type="match status" value="1"/>
</dbReference>
<organism evidence="4">
    <name type="scientific">Salvia splendens</name>
    <name type="common">Scarlet sage</name>
    <dbReference type="NCBI Taxonomy" id="180675"/>
    <lineage>
        <taxon>Eukaryota</taxon>
        <taxon>Viridiplantae</taxon>
        <taxon>Streptophyta</taxon>
        <taxon>Embryophyta</taxon>
        <taxon>Tracheophyta</taxon>
        <taxon>Spermatophyta</taxon>
        <taxon>Magnoliopsida</taxon>
        <taxon>eudicotyledons</taxon>
        <taxon>Gunneridae</taxon>
        <taxon>Pentapetalae</taxon>
        <taxon>asterids</taxon>
        <taxon>lamiids</taxon>
        <taxon>Lamiales</taxon>
        <taxon>Lamiaceae</taxon>
        <taxon>Nepetoideae</taxon>
        <taxon>Mentheae</taxon>
        <taxon>Salviinae</taxon>
        <taxon>Salvia</taxon>
        <taxon>Salvia subgen. Calosphace</taxon>
        <taxon>core Calosphace</taxon>
    </lineage>
</organism>
<dbReference type="Gene3D" id="2.130.10.10">
    <property type="entry name" value="YVTN repeat-like/Quinoprotein amine dehydrogenase"/>
    <property type="match status" value="2"/>
</dbReference>
<feature type="repeat" description="WD" evidence="1">
    <location>
        <begin position="2405"/>
        <end position="2446"/>
    </location>
</feature>
<proteinExistence type="predicted"/>
<protein>
    <recommendedName>
        <fullName evidence="3">RAVE complex protein Rav1 C-terminal domain-containing protein</fullName>
    </recommendedName>
</protein>
<feature type="region of interest" description="Disordered" evidence="2">
    <location>
        <begin position="2368"/>
        <end position="2390"/>
    </location>
</feature>
<gene>
    <name evidence="4" type="ORF">SASPL_102497</name>
</gene>
<dbReference type="PANTHER" id="PTHR13950:SF9">
    <property type="entry name" value="RABCONNECTIN-3A"/>
    <property type="match status" value="1"/>
</dbReference>
<dbReference type="PANTHER" id="PTHR13950">
    <property type="entry name" value="RABCONNECTIN-RELATED"/>
    <property type="match status" value="1"/>
</dbReference>
<dbReference type="InterPro" id="IPR052208">
    <property type="entry name" value="DmX-like/RAVE_component"/>
</dbReference>
<keyword evidence="1" id="KW-0853">WD repeat</keyword>
<dbReference type="EMBL" id="PNBA02000001">
    <property type="protein sequence ID" value="KAG6437578.1"/>
    <property type="molecule type" value="Genomic_DNA"/>
</dbReference>
<dbReference type="Pfam" id="PF12234">
    <property type="entry name" value="Rav1p_C"/>
    <property type="match status" value="1"/>
</dbReference>
<dbReference type="InterPro" id="IPR001680">
    <property type="entry name" value="WD40_rpt"/>
</dbReference>
<keyword evidence="5" id="KW-1185">Reference proteome</keyword>
<feature type="domain" description="RAVE complex protein Rav1 C-terminal" evidence="3">
    <location>
        <begin position="819"/>
        <end position="1392"/>
    </location>
</feature>
<dbReference type="PROSITE" id="PS50082">
    <property type="entry name" value="WD_REPEATS_2"/>
    <property type="match status" value="1"/>
</dbReference>
<dbReference type="Proteomes" id="UP000298416">
    <property type="component" value="Unassembled WGS sequence"/>
</dbReference>
<evidence type="ECO:0000256" key="2">
    <source>
        <dbReference type="SAM" id="MobiDB-lite"/>
    </source>
</evidence>
<name>A0A8X9ADE2_SALSN</name>
<dbReference type="FunFam" id="2.130.10.10:FF:001240">
    <property type="entry name" value="Transducin family protein / WD-40 repeat family protein"/>
    <property type="match status" value="1"/>
</dbReference>
<evidence type="ECO:0000313" key="5">
    <source>
        <dbReference type="Proteomes" id="UP000298416"/>
    </source>
</evidence>
<dbReference type="InterPro" id="IPR022033">
    <property type="entry name" value="Rav1p_C"/>
</dbReference>
<dbReference type="InterPro" id="IPR036322">
    <property type="entry name" value="WD40_repeat_dom_sf"/>
</dbReference>
<dbReference type="InterPro" id="IPR015943">
    <property type="entry name" value="WD40/YVTN_repeat-like_dom_sf"/>
</dbReference>
<evidence type="ECO:0000313" key="4">
    <source>
        <dbReference type="EMBL" id="KAG6437578.1"/>
    </source>
</evidence>
<dbReference type="PROSITE" id="PS50294">
    <property type="entry name" value="WD_REPEATS_REGION"/>
    <property type="match status" value="1"/>
</dbReference>
<comment type="caution">
    <text evidence="4">The sequence shown here is derived from an EMBL/GenBank/DDBJ whole genome shotgun (WGS) entry which is preliminary data.</text>
</comment>
<dbReference type="GO" id="GO:0007035">
    <property type="term" value="P:vacuolar acidification"/>
    <property type="evidence" value="ECO:0007669"/>
    <property type="project" value="TreeGrafter"/>
</dbReference>
<evidence type="ECO:0000256" key="1">
    <source>
        <dbReference type="PROSITE-ProRule" id="PRU00221"/>
    </source>
</evidence>
<dbReference type="GO" id="GO:0043291">
    <property type="term" value="C:RAVE complex"/>
    <property type="evidence" value="ECO:0007669"/>
    <property type="project" value="TreeGrafter"/>
</dbReference>
<sequence>MAEATSAAASPLPPPLDVGSRFPLHLIKSEIIPPAPSRSPCGSAAAADFLLDFAGHSWIAYGAASLVVISHLPDPLSEAETRIGPIYRQVIELSREADAHVSAVCWSPARPSIGELAAALGDRILLLSYGGDENSTSVILMKHEAFALLHFILEFRVLNHEWEDCGARQTTMLVLSMKVEAIQWTVSGDGIISGGTDVVMWRKKEKSWEIAWSFKPKIPQALVSTTWTACGLSATAPWSEVQVGGSSAFPNDAGDCVLVFQFDGHSKYPQHELRHPMPIGMIQWRPSTGKPPSKHAKHAQRPILLTCCLDGSVRLWGEIDDGRIRRNVKDNSDHKAKLSFCVLAVIEVNQTLNGILGSDVFVRWAMDVEGVTVNDKEVCYYSCSDNLQHDTAARCEWLIGFGRQRVITMWAIHCLDDFAPVRFPRVTLWKKHDLVSSVVEPSQLLMYKVCIMRTQVSGSPTLCSLVQLSPCNSFSWWQLYSQTSASMKLESASDNHANSSLAACAKGVLEVEGHIDKILQIAVHPFSFEVELAASLDRNGMLLFWSFSTFFNSHIGQPISTPSWKLCGKPAIIDHSPKYTCLSWAPTVLGDSNVLLMGHSNGIDCFLVKVLKNNEQKITYHNLFSLPFVIEGQEQVLTRMNSIPLPCNCDGNSVSSKFLLIALWMDTFRALSWEITIHCDYSQGSCLNEHWKTFESDFYGKQYLVSVYPASSVIPVTNNDDKVTSCAVVCPSDLISSSQKLSSADEIGSTCYAYHMITGCFNGSLKLWRSMPLDSLRSDKKWALVGVLTSQQGPILNVSMSPCGQKIASASINSQSKNYSTTLCIWECMHVKGVGSFMLEDKLCFDGVIVAFNWLKMGIGQLLLAVCSQNDLRIYASRRRGGQGGLKSEKPLEENAWICIAAKSNLPPISDFLWGPKGTAVVVHDKYFSIFSHFLSLSDYTGSHDIVHYSTFTDSEKAPSNIGGKYESQPPAKMNNNVESFQWTYSYATEKCFWSMSEIAEKIGGSLPLFHPEALFNNLCSGNWKRAFIALRHLASGTLSEQGHGAKMPSSLVSPVPLSDYLDGILPLHSSGNVFHWSTSQLHTGLFNSLPEGGYGAHNSTMTSLLSKSEFDGFIESLESLYSYNCINTDEKIQAIALVDLLREVGNANSTSAYGSLDEPGRRFWVAVRFQQLYFAQRYSRLPLVEEFVVSPGLIGWAFHSDCHDNLFNSLLPTEPSWEEMRSMGVGFWYTNVSQLRVKMEKLARQQYMKKKDPKACLLLYIVLNRLQVLAGLFKISKDEKDKPLAGFLFRNFQDDKHKAAAIKNAYVLLGKHQLELAVAFFLLGGDASSAVTVCAKNLGDEQLALVICRLIEGCGGPLECNLIVKFLLPSALSKGDLWMASFLEWLLGNYPQSFFRMLGAEVGSEVNISVLSSSHTCFLDPSIGQYCLVLANKTKLKNAVGELNAANLCRWASLMNITSFRRCGLPLEALESILSSVSIFGGPAHGSLTHNPTGDLPAELTQPSVYENSSNWMLEETSFHIISYCKLYLALQYMSTLMKEHPSSLENDRPSSFKEAINLEVDRQDFEKLLKEFEDKLTEAITYFQQKFSLVPLHLIKMIVLSLCHNGLDFIGHYILQDYAPKFLSQEKSNLPDDLFWSPSNLFKATEEMLSLYVKYIVASCKNCSRSTYLAVDSLSSEGRLCWLTVWGLSNQGMTETFRCLRAMLQLFLRSQAVDFQKLLLFVLSLFEFHILFATAWLQKNFKAIIVSIGPILSNLLDESDFNGLKMENLKKLISEIMELLVHGLVYVESGQKQEPSGAVSDNKAWHIISSSFWVCMSKFLEHQLSTLPEVPEDFFSSGPLPVLELDGNNLQQQARLTSSTLVQFLKLTCSDISFYCSKKFATYLLQEANTLNKNNLSSFENGLYQSGRENINPMIEYPKPLDHGNELPDLDKLRNIFAGSEILRGTFEQEYHNWLPYIKQKSSSGWSYAYASITAEFGLEENWDKEDGFGSPRAIGSPLAYTTPDHPFKTSDDNNTCDSKRVMPFQNPKEICRRNGELLEALCINSIDQSQAALASNKKGIVFFNWEDGIPDRYKAECIWGEADWPHNGWAGYESTPVPTNGSSAVGFGSKKATHLGLGGATIGAGSLVRPGGELTGGGAFGIPGYAGMGASSLDWDLQESFDEFLDPPATIDSVRTSAFASHPCRPFFLVGSGNTRIYLWEFGKGTATATYGVLQAANVPTPYALATVSAARFDHCGHRFVTAALDGTVCTWQLEVGGRSNIHPTESSVCFNNHTADVTYVTASGSIVAAAGYSSNGVNVVVWDTLAPPATSQASIMCHEGGARSLAVFDNDIGSGSVSPLILTGGKGGDVGLHDFRYIATGRTKKHKHLDPGEHNMNASSSVDMRSKTGDQNRNGMLWYIPKAHSGSITKISTIPNTSFFLTGSKDGDVKLWDAKRAKLVFHWPKLHERHTFLQPSSRGFSGVVRAAVTDIQVVSNGFLTCGGDGITSSQQFSTRATGKVIVPLSTQNLNIDSSDLVSKLGHGANSEVKCCYDFLNQSQHFCHHTLQFNGN</sequence>
<reference evidence="4" key="2">
    <citation type="submission" date="2020-08" db="EMBL/GenBank/DDBJ databases">
        <title>Plant Genome Project.</title>
        <authorList>
            <person name="Zhang R.-G."/>
        </authorList>
    </citation>
    <scope>NUCLEOTIDE SEQUENCE</scope>
    <source>
        <strain evidence="4">Huo1</strain>
        <tissue evidence="4">Leaf</tissue>
    </source>
</reference>
<reference evidence="4" key="1">
    <citation type="submission" date="2018-01" db="EMBL/GenBank/DDBJ databases">
        <authorList>
            <person name="Mao J.F."/>
        </authorList>
    </citation>
    <scope>NUCLEOTIDE SEQUENCE</scope>
    <source>
        <strain evidence="4">Huo1</strain>
        <tissue evidence="4">Leaf</tissue>
    </source>
</reference>